<evidence type="ECO:0000259" key="2">
    <source>
        <dbReference type="PROSITE" id="PS50011"/>
    </source>
</evidence>
<gene>
    <name evidence="3" type="ORF">FC91_GL001346</name>
</gene>
<keyword evidence="1" id="KW-0862">Zinc</keyword>
<feature type="binding site" evidence="1">
    <location>
        <position position="778"/>
    </location>
    <ligand>
        <name>Zn(2+)</name>
        <dbReference type="ChEBI" id="CHEBI:29105"/>
    </ligand>
</feature>
<comment type="caution">
    <text evidence="3">The sequence shown here is derived from an EMBL/GenBank/DDBJ whole genome shotgun (WGS) entry which is preliminary data.</text>
</comment>
<dbReference type="Proteomes" id="UP000050949">
    <property type="component" value="Unassembled WGS sequence"/>
</dbReference>
<feature type="domain" description="Protein kinase" evidence="2">
    <location>
        <begin position="242"/>
        <end position="498"/>
    </location>
</feature>
<dbReference type="SUPFAM" id="SSF56112">
    <property type="entry name" value="Protein kinase-like (PK-like)"/>
    <property type="match status" value="1"/>
</dbReference>
<reference evidence="3 4" key="1">
    <citation type="journal article" date="2015" name="Genome Announc.">
        <title>Expanding the biotechnology potential of lactobacilli through comparative genomics of 213 strains and associated genera.</title>
        <authorList>
            <person name="Sun Z."/>
            <person name="Harris H.M."/>
            <person name="McCann A."/>
            <person name="Guo C."/>
            <person name="Argimon S."/>
            <person name="Zhang W."/>
            <person name="Yang X."/>
            <person name="Jeffery I.B."/>
            <person name="Cooney J.C."/>
            <person name="Kagawa T.F."/>
            <person name="Liu W."/>
            <person name="Song Y."/>
            <person name="Salvetti E."/>
            <person name="Wrobel A."/>
            <person name="Rasinkangas P."/>
            <person name="Parkhill J."/>
            <person name="Rea M.C."/>
            <person name="O'Sullivan O."/>
            <person name="Ritari J."/>
            <person name="Douillard F.P."/>
            <person name="Paul Ross R."/>
            <person name="Yang R."/>
            <person name="Briner A.E."/>
            <person name="Felis G.E."/>
            <person name="de Vos W.M."/>
            <person name="Barrangou R."/>
            <person name="Klaenhammer T.R."/>
            <person name="Caufield P.W."/>
            <person name="Cui Y."/>
            <person name="Zhang H."/>
            <person name="O'Toole P.W."/>
        </authorList>
    </citation>
    <scope>NUCLEOTIDE SEQUENCE [LARGE SCALE GENOMIC DNA]</scope>
    <source>
        <strain evidence="3 4">DSM 16991</strain>
    </source>
</reference>
<sequence>MQNFVSCSAIHSFSEKRVTILESIDTIIEKNAWIADQLTTDVEYDQSAYKVHADGVWRFFLHNNGSLPAEGWKGHISIGIDHLRKVLGLVIPIFEAYKCSFKIPYNWKIVSALLNSRANPESANKIITFYPANDAIFRRLIVELCNSLKGYEAPTICSDFQCGFHSPVHFRYGAFQKMIEYSENKHRLVYLRHDHTGQLVEDSRAPFFSTPEDVEFPFSDDECKQNGFNMPPINANNEVNKYCFQNVLHRANRGNTYLAVMRDRHSTVVLKQAKPYIYEAQSLSSIDSLRHEYSMMCRFSKSGYTALPIEQFQCNGDWFISEHFLSGYSLAEYVAENGPLPLKRAAELASQMVKMVRYFHSEGVVICDLSPNNVIIVREGIKLIDLEYMQDIQSDAVRSGGTPGFWDLSHEGKILGNSDDRFALAAIYFFMRTQTVLGMERLSGTSELLEKTHILISSGVLNLSDEKIIKSLLGTVPVEKDSSCIDENLSRKVRLRFVQIQKEMLNSKDSHFWSKTPFGEYVDWRSHQHGLAGLLTAMHEINVNSNTKQLLLNKITKSLFPIARFRDASMLFGAAGVLKALTDIAYDGVNRPLEQLEIDNLFDQIRYAETGKKWDYATGEIGLIKAVAHLERHNHQTRYLTFLRQRMDRLYFNANEIIRQCCQHTNNLTYFGYAHGLTGLGNVFCSVGRFLGNNEFVRKGDEIFEIVINATSFYLDTNPVSVMGLSWCEGVAGIGSGIIRAYSQTLNGTPMNSEVYEFIEKLIRYLHSNFHIQSLPLCHGMAGTLSFLNDCQEFLSSYTTMKAARDVAEYMVATVGEKFRFTDETMMTHAMDYGVGQLGCLTQLYRYDRIMHASAGNETQPTRQGRTI</sequence>
<dbReference type="GO" id="GO:0046872">
    <property type="term" value="F:metal ion binding"/>
    <property type="evidence" value="ECO:0007669"/>
    <property type="project" value="UniProtKB-KW"/>
</dbReference>
<feature type="binding site" evidence="1">
    <location>
        <position position="779"/>
    </location>
    <ligand>
        <name>Zn(2+)</name>
        <dbReference type="ChEBI" id="CHEBI:29105"/>
    </ligand>
</feature>
<evidence type="ECO:0000256" key="1">
    <source>
        <dbReference type="PIRSR" id="PIRSR607822-1"/>
    </source>
</evidence>
<dbReference type="Gene3D" id="1.10.510.10">
    <property type="entry name" value="Transferase(Phosphotransferase) domain 1"/>
    <property type="match status" value="1"/>
</dbReference>
<dbReference type="OrthoDB" id="1492512at2"/>
<feature type="binding site" evidence="1">
    <location>
        <position position="728"/>
    </location>
    <ligand>
        <name>Zn(2+)</name>
        <dbReference type="ChEBI" id="CHEBI:29105"/>
    </ligand>
</feature>
<dbReference type="InterPro" id="IPR000719">
    <property type="entry name" value="Prot_kinase_dom"/>
</dbReference>
<dbReference type="InterPro" id="IPR011009">
    <property type="entry name" value="Kinase-like_dom_sf"/>
</dbReference>
<keyword evidence="1" id="KW-0479">Metal-binding</keyword>
<dbReference type="GO" id="GO:0005524">
    <property type="term" value="F:ATP binding"/>
    <property type="evidence" value="ECO:0007669"/>
    <property type="project" value="InterPro"/>
</dbReference>
<protein>
    <recommendedName>
        <fullName evidence="2">Protein kinase domain-containing protein</fullName>
    </recommendedName>
</protein>
<dbReference type="AlphaFoldDB" id="A0A0R1XDH8"/>
<dbReference type="InterPro" id="IPR007822">
    <property type="entry name" value="LANC-like"/>
</dbReference>
<organism evidence="3 4">
    <name type="scientific">Schleiferilactobacillus harbinensis DSM 16991</name>
    <dbReference type="NCBI Taxonomy" id="1122147"/>
    <lineage>
        <taxon>Bacteria</taxon>
        <taxon>Bacillati</taxon>
        <taxon>Bacillota</taxon>
        <taxon>Bacilli</taxon>
        <taxon>Lactobacillales</taxon>
        <taxon>Lactobacillaceae</taxon>
        <taxon>Schleiferilactobacillus</taxon>
    </lineage>
</organism>
<dbReference type="PROSITE" id="PS50011">
    <property type="entry name" value="PROTEIN_KINASE_DOM"/>
    <property type="match status" value="1"/>
</dbReference>
<evidence type="ECO:0000313" key="3">
    <source>
        <dbReference type="EMBL" id="KRM24764.1"/>
    </source>
</evidence>
<dbReference type="Pfam" id="PF00069">
    <property type="entry name" value="Pkinase"/>
    <property type="match status" value="1"/>
</dbReference>
<dbReference type="Pfam" id="PF05147">
    <property type="entry name" value="LANC_like"/>
    <property type="match status" value="1"/>
</dbReference>
<name>A0A0R1XDH8_9LACO</name>
<dbReference type="PRINTS" id="PR01950">
    <property type="entry name" value="LANCSUPER"/>
</dbReference>
<dbReference type="Pfam" id="PF25816">
    <property type="entry name" value="RamC_N"/>
    <property type="match status" value="1"/>
</dbReference>
<dbReference type="SMART" id="SM00220">
    <property type="entry name" value="S_TKc"/>
    <property type="match status" value="1"/>
</dbReference>
<dbReference type="EMBL" id="AZFW01000136">
    <property type="protein sequence ID" value="KRM24764.1"/>
    <property type="molecule type" value="Genomic_DNA"/>
</dbReference>
<dbReference type="Gene3D" id="1.50.10.20">
    <property type="match status" value="1"/>
</dbReference>
<dbReference type="GO" id="GO:0031179">
    <property type="term" value="P:peptide modification"/>
    <property type="evidence" value="ECO:0007669"/>
    <property type="project" value="InterPro"/>
</dbReference>
<accession>A0A0R1XDH8</accession>
<proteinExistence type="predicted"/>
<evidence type="ECO:0000313" key="4">
    <source>
        <dbReference type="Proteomes" id="UP000050949"/>
    </source>
</evidence>
<dbReference type="SUPFAM" id="SSF158745">
    <property type="entry name" value="LanC-like"/>
    <property type="match status" value="1"/>
</dbReference>
<dbReference type="PATRIC" id="fig|1122147.4.peg.1397"/>
<dbReference type="GO" id="GO:0004672">
    <property type="term" value="F:protein kinase activity"/>
    <property type="evidence" value="ECO:0007669"/>
    <property type="project" value="InterPro"/>
</dbReference>
<dbReference type="InterPro" id="IPR057929">
    <property type="entry name" value="RamC_N"/>
</dbReference>